<feature type="domain" description="Glycosyltransferase 2-like" evidence="4">
    <location>
        <begin position="88"/>
        <end position="218"/>
    </location>
</feature>
<dbReference type="PANTHER" id="PTHR43179:SF7">
    <property type="entry name" value="RHAMNOSYLTRANSFERASE WBBL"/>
    <property type="match status" value="1"/>
</dbReference>
<reference evidence="6 7" key="1">
    <citation type="submission" date="2019-10" db="EMBL/GenBank/DDBJ databases">
        <title>Dictyobacter vulcani sp. nov., within the class Ktedonobacteria, isolated from soil of volcanic Mt. Zao.</title>
        <authorList>
            <person name="Zheng Y."/>
            <person name="Wang C.M."/>
            <person name="Sakai Y."/>
            <person name="Abe K."/>
            <person name="Yokota A."/>
            <person name="Yabe S."/>
        </authorList>
    </citation>
    <scope>NUCLEOTIDE SEQUENCE [LARGE SCALE GENOMIC DNA]</scope>
    <source>
        <strain evidence="6 7">W12</strain>
    </source>
</reference>
<dbReference type="Gene3D" id="1.20.120.1910">
    <property type="entry name" value="Cysteine-tRNA ligase, C-terminal anti-codon recognition domain"/>
    <property type="match status" value="1"/>
</dbReference>
<dbReference type="InterPro" id="IPR029044">
    <property type="entry name" value="Nucleotide-diphossugar_trans"/>
</dbReference>
<evidence type="ECO:0000313" key="6">
    <source>
        <dbReference type="EMBL" id="GER86041.1"/>
    </source>
</evidence>
<evidence type="ECO:0000256" key="2">
    <source>
        <dbReference type="ARBA" id="ARBA00022741"/>
    </source>
</evidence>
<dbReference type="RefSeq" id="WP_151754235.1">
    <property type="nucleotide sequence ID" value="NZ_BKZW01000001.1"/>
</dbReference>
<evidence type="ECO:0000259" key="5">
    <source>
        <dbReference type="Pfam" id="PF23493"/>
    </source>
</evidence>
<keyword evidence="2" id="KW-0547">Nucleotide-binding</keyword>
<gene>
    <name evidence="6" type="ORF">KDW_02030</name>
</gene>
<proteinExistence type="predicted"/>
<dbReference type="InterPro" id="IPR009080">
    <property type="entry name" value="tRNAsynth_Ia_anticodon-bd"/>
</dbReference>
<keyword evidence="3" id="KW-0067">ATP-binding</keyword>
<name>A0A5J4KIT6_9CHLR</name>
<evidence type="ECO:0000313" key="7">
    <source>
        <dbReference type="Proteomes" id="UP000326912"/>
    </source>
</evidence>
<dbReference type="PANTHER" id="PTHR43179">
    <property type="entry name" value="RHAMNOSYLTRANSFERASE WBBL"/>
    <property type="match status" value="1"/>
</dbReference>
<feature type="domain" description="Cysteinyl-tRNA ligase anticodon binding" evidence="5">
    <location>
        <begin position="7"/>
        <end position="52"/>
    </location>
</feature>
<dbReference type="Gene3D" id="3.90.550.10">
    <property type="entry name" value="Spore Coat Polysaccharide Biosynthesis Protein SpsA, Chain A"/>
    <property type="match status" value="1"/>
</dbReference>
<dbReference type="SUPFAM" id="SSF47323">
    <property type="entry name" value="Anticodon-binding domain of a subclass of class I aminoacyl-tRNA synthetases"/>
    <property type="match status" value="1"/>
</dbReference>
<dbReference type="EMBL" id="BKZW01000001">
    <property type="protein sequence ID" value="GER86041.1"/>
    <property type="molecule type" value="Genomic_DNA"/>
</dbReference>
<dbReference type="InterPro" id="IPR056411">
    <property type="entry name" value="CysS_C"/>
</dbReference>
<protein>
    <submittedName>
        <fullName evidence="6">Uncharacterized protein</fullName>
    </submittedName>
</protein>
<comment type="caution">
    <text evidence="6">The sequence shown here is derived from an EMBL/GenBank/DDBJ whole genome shotgun (WGS) entry which is preliminary data.</text>
</comment>
<dbReference type="SUPFAM" id="SSF53448">
    <property type="entry name" value="Nucleotide-diphospho-sugar transferases"/>
    <property type="match status" value="1"/>
</dbReference>
<dbReference type="GO" id="GO:0004812">
    <property type="term" value="F:aminoacyl-tRNA ligase activity"/>
    <property type="evidence" value="ECO:0007669"/>
    <property type="project" value="InterPro"/>
</dbReference>
<dbReference type="AlphaFoldDB" id="A0A5J4KIT6"/>
<dbReference type="GO" id="GO:0005524">
    <property type="term" value="F:ATP binding"/>
    <property type="evidence" value="ECO:0007669"/>
    <property type="project" value="UniProtKB-KW"/>
</dbReference>
<keyword evidence="7" id="KW-1185">Reference proteome</keyword>
<keyword evidence="1" id="KW-0436">Ligase</keyword>
<dbReference type="Pfam" id="PF23493">
    <property type="entry name" value="CysS_C"/>
    <property type="match status" value="1"/>
</dbReference>
<dbReference type="InterPro" id="IPR001173">
    <property type="entry name" value="Glyco_trans_2-like"/>
</dbReference>
<accession>A0A5J4KIT6</accession>
<evidence type="ECO:0000259" key="4">
    <source>
        <dbReference type="Pfam" id="PF00535"/>
    </source>
</evidence>
<organism evidence="6 7">
    <name type="scientific">Dictyobacter vulcani</name>
    <dbReference type="NCBI Taxonomy" id="2607529"/>
    <lineage>
        <taxon>Bacteria</taxon>
        <taxon>Bacillati</taxon>
        <taxon>Chloroflexota</taxon>
        <taxon>Ktedonobacteria</taxon>
        <taxon>Ktedonobacterales</taxon>
        <taxon>Dictyobacteraceae</taxon>
        <taxon>Dictyobacter</taxon>
    </lineage>
</organism>
<evidence type="ECO:0000256" key="1">
    <source>
        <dbReference type="ARBA" id="ARBA00022598"/>
    </source>
</evidence>
<dbReference type="GO" id="GO:0006418">
    <property type="term" value="P:tRNA aminoacylation for protein translation"/>
    <property type="evidence" value="ECO:0007669"/>
    <property type="project" value="InterPro"/>
</dbReference>
<evidence type="ECO:0000256" key="3">
    <source>
        <dbReference type="ARBA" id="ARBA00022840"/>
    </source>
</evidence>
<sequence>MSTRPYRPGIPEEILALSHERDLLRRKGQYDRADLLKQQLEEAGYVVKDNPHGAHLVILPSIFVDGTQYRTVRQLPSLLDEADLCTFSVNVLAQNSSEQTRRCVESVLQYAGNADIEIILVDNASQDGSDIWAEALQHRDSRVHVLRSTRKIGIAEARNIGLQQSRGTYILLLDTNVELTGDIFTPLARTLSNPEVGLTGLRGLHTDDLRHFEESEEVEVEAIDQQCMAFKRSLLKQTGLLDEGYRYPWYMDIDFSFAIRDLGVTAVRTADLPLVAHPLLENSKLSDAERTRLSKRNFYRYLSKWGDREDLLPEGLDDEYEYEDEEEDETIGAE</sequence>
<dbReference type="Proteomes" id="UP000326912">
    <property type="component" value="Unassembled WGS sequence"/>
</dbReference>
<dbReference type="Pfam" id="PF00535">
    <property type="entry name" value="Glycos_transf_2"/>
    <property type="match status" value="1"/>
</dbReference>